<dbReference type="EMBL" id="JAPWTJ010000881">
    <property type="protein sequence ID" value="KAJ8975089.1"/>
    <property type="molecule type" value="Genomic_DNA"/>
</dbReference>
<dbReference type="InterPro" id="IPR013087">
    <property type="entry name" value="Znf_C2H2_type"/>
</dbReference>
<evidence type="ECO:0000313" key="8">
    <source>
        <dbReference type="Proteomes" id="UP001162164"/>
    </source>
</evidence>
<dbReference type="Proteomes" id="UP001162164">
    <property type="component" value="Unassembled WGS sequence"/>
</dbReference>
<protein>
    <recommendedName>
        <fullName evidence="6">C2H2-type domain-containing protein</fullName>
    </recommendedName>
</protein>
<feature type="domain" description="C2H2-type" evidence="6">
    <location>
        <begin position="98"/>
        <end position="126"/>
    </location>
</feature>
<keyword evidence="4" id="KW-0862">Zinc</keyword>
<evidence type="ECO:0000256" key="1">
    <source>
        <dbReference type="ARBA" id="ARBA00022723"/>
    </source>
</evidence>
<dbReference type="SMART" id="SM00355">
    <property type="entry name" value="ZnF_C2H2"/>
    <property type="match status" value="5"/>
</dbReference>
<dbReference type="SUPFAM" id="SSF57667">
    <property type="entry name" value="beta-beta-alpha zinc fingers"/>
    <property type="match status" value="2"/>
</dbReference>
<feature type="domain" description="C2H2-type" evidence="6">
    <location>
        <begin position="184"/>
        <end position="211"/>
    </location>
</feature>
<dbReference type="InterPro" id="IPR036236">
    <property type="entry name" value="Znf_C2H2_sf"/>
</dbReference>
<dbReference type="Pfam" id="PF00096">
    <property type="entry name" value="zf-C2H2"/>
    <property type="match status" value="2"/>
</dbReference>
<evidence type="ECO:0000259" key="6">
    <source>
        <dbReference type="PROSITE" id="PS50157"/>
    </source>
</evidence>
<reference evidence="7" key="1">
    <citation type="journal article" date="2023" name="Insect Mol. Biol.">
        <title>Genome sequencing provides insights into the evolution of gene families encoding plant cell wall-degrading enzymes in longhorned beetles.</title>
        <authorList>
            <person name="Shin N.R."/>
            <person name="Okamura Y."/>
            <person name="Kirsch R."/>
            <person name="Pauchet Y."/>
        </authorList>
    </citation>
    <scope>NUCLEOTIDE SEQUENCE</scope>
    <source>
        <strain evidence="7">MMC_N1</strain>
    </source>
</reference>
<evidence type="ECO:0000256" key="2">
    <source>
        <dbReference type="ARBA" id="ARBA00022737"/>
    </source>
</evidence>
<evidence type="ECO:0000256" key="3">
    <source>
        <dbReference type="ARBA" id="ARBA00022771"/>
    </source>
</evidence>
<keyword evidence="1" id="KW-0479">Metal-binding</keyword>
<gene>
    <name evidence="7" type="ORF">NQ317_003548</name>
</gene>
<dbReference type="PANTHER" id="PTHR24379">
    <property type="entry name" value="KRAB AND ZINC FINGER DOMAIN-CONTAINING"/>
    <property type="match status" value="1"/>
</dbReference>
<name>A0ABQ9JB18_9CUCU</name>
<proteinExistence type="predicted"/>
<feature type="non-terminal residue" evidence="7">
    <location>
        <position position="1"/>
    </location>
</feature>
<evidence type="ECO:0000313" key="7">
    <source>
        <dbReference type="EMBL" id="KAJ8975089.1"/>
    </source>
</evidence>
<comment type="caution">
    <text evidence="7">The sequence shown here is derived from an EMBL/GenBank/DDBJ whole genome shotgun (WGS) entry which is preliminary data.</text>
</comment>
<evidence type="ECO:0000256" key="4">
    <source>
        <dbReference type="ARBA" id="ARBA00022833"/>
    </source>
</evidence>
<sequence>FNNWKFNSGVDESILTTFARDVTREGLPLFWKTWNCQGTLKFRKYQGKVRDIMGNLNRDRLKVETVSLQHQCGTCGKCFDTLIKLSRHMWGVHKPKIIPCEFCPEKFRRKSVLDQHRKTKHLKDNYLKCEVCDHQCFTKRYLKLHVDTIHLKKYVYYCPKCQKGFNCRATLNRHGKTVHEGFRFTCRYCNKLYTSEKYLKIHLKIHDPKYKIPEYQCMKCPKVFKASDGTKCYNRQTIFPKILSASVNPATPRERRVQAHLELAELVEILARLSYAEIGHAIGFLLVSGNRD</sequence>
<organism evidence="7 8">
    <name type="scientific">Molorchus minor</name>
    <dbReference type="NCBI Taxonomy" id="1323400"/>
    <lineage>
        <taxon>Eukaryota</taxon>
        <taxon>Metazoa</taxon>
        <taxon>Ecdysozoa</taxon>
        <taxon>Arthropoda</taxon>
        <taxon>Hexapoda</taxon>
        <taxon>Insecta</taxon>
        <taxon>Pterygota</taxon>
        <taxon>Neoptera</taxon>
        <taxon>Endopterygota</taxon>
        <taxon>Coleoptera</taxon>
        <taxon>Polyphaga</taxon>
        <taxon>Cucujiformia</taxon>
        <taxon>Chrysomeloidea</taxon>
        <taxon>Cerambycidae</taxon>
        <taxon>Lamiinae</taxon>
        <taxon>Monochamini</taxon>
        <taxon>Molorchus</taxon>
    </lineage>
</organism>
<feature type="domain" description="C2H2-type" evidence="6">
    <location>
        <begin position="70"/>
        <end position="93"/>
    </location>
</feature>
<evidence type="ECO:0000256" key="5">
    <source>
        <dbReference type="PROSITE-ProRule" id="PRU00042"/>
    </source>
</evidence>
<accession>A0ABQ9JB18</accession>
<dbReference type="PROSITE" id="PS00028">
    <property type="entry name" value="ZINC_FINGER_C2H2_1"/>
    <property type="match status" value="4"/>
</dbReference>
<dbReference type="Gene3D" id="3.30.160.60">
    <property type="entry name" value="Classic Zinc Finger"/>
    <property type="match status" value="3"/>
</dbReference>
<keyword evidence="8" id="KW-1185">Reference proteome</keyword>
<dbReference type="PROSITE" id="PS50157">
    <property type="entry name" value="ZINC_FINGER_C2H2_2"/>
    <property type="match status" value="4"/>
</dbReference>
<feature type="domain" description="C2H2-type" evidence="6">
    <location>
        <begin position="156"/>
        <end position="184"/>
    </location>
</feature>
<keyword evidence="3 5" id="KW-0863">Zinc-finger</keyword>
<keyword evidence="2" id="KW-0677">Repeat</keyword>
<dbReference type="PANTHER" id="PTHR24379:SF121">
    <property type="entry name" value="C2H2-TYPE DOMAIN-CONTAINING PROTEIN"/>
    <property type="match status" value="1"/>
</dbReference>